<evidence type="ECO:0000313" key="11">
    <source>
        <dbReference type="Proteomes" id="UP001314170"/>
    </source>
</evidence>
<dbReference type="PANTHER" id="PTHR24186">
    <property type="entry name" value="PROTEIN PHOSPHATASE 1 REGULATORY SUBUNIT"/>
    <property type="match status" value="1"/>
</dbReference>
<evidence type="ECO:0000256" key="3">
    <source>
        <dbReference type="ARBA" id="ARBA00022737"/>
    </source>
</evidence>
<evidence type="ECO:0000256" key="8">
    <source>
        <dbReference type="SAM" id="Phobius"/>
    </source>
</evidence>
<evidence type="ECO:0000256" key="5">
    <source>
        <dbReference type="ARBA" id="ARBA00023043"/>
    </source>
</evidence>
<keyword evidence="2 8" id="KW-0812">Transmembrane</keyword>
<evidence type="ECO:0000313" key="10">
    <source>
        <dbReference type="EMBL" id="CAK7336913.1"/>
    </source>
</evidence>
<dbReference type="InterPro" id="IPR036770">
    <property type="entry name" value="Ankyrin_rpt-contain_sf"/>
</dbReference>
<gene>
    <name evidence="10" type="ORF">DCAF_LOCUS11939</name>
</gene>
<keyword evidence="3" id="KW-0677">Repeat</keyword>
<dbReference type="EMBL" id="CAWUPB010001009">
    <property type="protein sequence ID" value="CAK7336913.1"/>
    <property type="molecule type" value="Genomic_DNA"/>
</dbReference>
<dbReference type="PROSITE" id="PS50088">
    <property type="entry name" value="ANK_REPEAT"/>
    <property type="match status" value="1"/>
</dbReference>
<dbReference type="InterPro" id="IPR002110">
    <property type="entry name" value="Ankyrin_rpt"/>
</dbReference>
<proteinExistence type="predicted"/>
<dbReference type="GO" id="GO:0005886">
    <property type="term" value="C:plasma membrane"/>
    <property type="evidence" value="ECO:0007669"/>
    <property type="project" value="TreeGrafter"/>
</dbReference>
<feature type="domain" description="PGG" evidence="9">
    <location>
        <begin position="534"/>
        <end position="636"/>
    </location>
</feature>
<evidence type="ECO:0000256" key="7">
    <source>
        <dbReference type="PROSITE-ProRule" id="PRU00023"/>
    </source>
</evidence>
<feature type="transmembrane region" description="Helical" evidence="8">
    <location>
        <begin position="652"/>
        <end position="672"/>
    </location>
</feature>
<dbReference type="AlphaFoldDB" id="A0AAV1RNE8"/>
<dbReference type="Pfam" id="PF12796">
    <property type="entry name" value="Ank_2"/>
    <property type="match status" value="1"/>
</dbReference>
<feature type="transmembrane region" description="Helical" evidence="8">
    <location>
        <begin position="629"/>
        <end position="646"/>
    </location>
</feature>
<feature type="domain" description="PGG" evidence="9">
    <location>
        <begin position="143"/>
        <end position="189"/>
    </location>
</feature>
<evidence type="ECO:0000259" key="9">
    <source>
        <dbReference type="Pfam" id="PF13962"/>
    </source>
</evidence>
<dbReference type="InterPro" id="IPR026961">
    <property type="entry name" value="PGG_dom"/>
</dbReference>
<keyword evidence="11" id="KW-1185">Reference proteome</keyword>
<name>A0AAV1RNE8_9ROSI</name>
<organism evidence="10 11">
    <name type="scientific">Dovyalis caffra</name>
    <dbReference type="NCBI Taxonomy" id="77055"/>
    <lineage>
        <taxon>Eukaryota</taxon>
        <taxon>Viridiplantae</taxon>
        <taxon>Streptophyta</taxon>
        <taxon>Embryophyta</taxon>
        <taxon>Tracheophyta</taxon>
        <taxon>Spermatophyta</taxon>
        <taxon>Magnoliopsida</taxon>
        <taxon>eudicotyledons</taxon>
        <taxon>Gunneridae</taxon>
        <taxon>Pentapetalae</taxon>
        <taxon>rosids</taxon>
        <taxon>fabids</taxon>
        <taxon>Malpighiales</taxon>
        <taxon>Salicaceae</taxon>
        <taxon>Flacourtieae</taxon>
        <taxon>Dovyalis</taxon>
    </lineage>
</organism>
<keyword evidence="4 8" id="KW-1133">Transmembrane helix</keyword>
<dbReference type="SUPFAM" id="SSF48403">
    <property type="entry name" value="Ankyrin repeat"/>
    <property type="match status" value="1"/>
</dbReference>
<comment type="caution">
    <text evidence="10">The sequence shown here is derived from an EMBL/GenBank/DDBJ whole genome shotgun (WGS) entry which is preliminary data.</text>
</comment>
<dbReference type="PROSITE" id="PS50297">
    <property type="entry name" value="ANK_REP_REGION"/>
    <property type="match status" value="1"/>
</dbReference>
<feature type="repeat" description="ANK" evidence="7">
    <location>
        <begin position="270"/>
        <end position="292"/>
    </location>
</feature>
<keyword evidence="5 7" id="KW-0040">ANK repeat</keyword>
<evidence type="ECO:0000256" key="6">
    <source>
        <dbReference type="ARBA" id="ARBA00023136"/>
    </source>
</evidence>
<evidence type="ECO:0000256" key="1">
    <source>
        <dbReference type="ARBA" id="ARBA00004141"/>
    </source>
</evidence>
<reference evidence="10 11" key="1">
    <citation type="submission" date="2024-01" db="EMBL/GenBank/DDBJ databases">
        <authorList>
            <person name="Waweru B."/>
        </authorList>
    </citation>
    <scope>NUCLEOTIDE SEQUENCE [LARGE SCALE GENOMIC DNA]</scope>
</reference>
<dbReference type="Gene3D" id="1.25.40.20">
    <property type="entry name" value="Ankyrin repeat-containing domain"/>
    <property type="match status" value="1"/>
</dbReference>
<dbReference type="PANTHER" id="PTHR24186:SF56">
    <property type="entry name" value="PGG DOMAIN-CONTAINING PROTEIN"/>
    <property type="match status" value="1"/>
</dbReference>
<dbReference type="Proteomes" id="UP001314170">
    <property type="component" value="Unassembled WGS sequence"/>
</dbReference>
<keyword evidence="6 8" id="KW-0472">Membrane</keyword>
<dbReference type="Pfam" id="PF13962">
    <property type="entry name" value="PGG"/>
    <property type="match status" value="2"/>
</dbReference>
<protein>
    <recommendedName>
        <fullName evidence="9">PGG domain-containing protein</fullName>
    </recommendedName>
</protein>
<evidence type="ECO:0000256" key="2">
    <source>
        <dbReference type="ARBA" id="ARBA00022692"/>
    </source>
</evidence>
<dbReference type="SMART" id="SM00248">
    <property type="entry name" value="ANK"/>
    <property type="match status" value="5"/>
</dbReference>
<accession>A0AAV1RNE8</accession>
<sequence length="691" mass="75965">MFHTPCTKLKDNYHPLNASPSEKDQTYNDFGQLLAIVIELFLGNGTNNSGFLEVNAKNDASLTALDVLVIFPSEAGDREIADILRAAGAMRAKDIICSPDSSFQSVNRTPVSIPTAPETRRASQANNLVEYFKFKKGRDSPSEARSALLVIAVLVATATFQVGVNPPGSVWQGSDKAGPKNGTKSFINKAHYAGESLLNFRMDLKFLEASHSGNIECLLQYLRENPLILDKIAVFPTENPLHVASTAGHVDFVREMVRLKPEFSREINQDGMSPMHMAAAIGQIEIVKELMKVDPSLCRLEGKEKMTPLHCAAIKGRAKVISAMLFTCPDCIEDVTVQRETALHLAVKNNQFEAIKTMVVWIRDTNKEDILNMKDELGNTVLHLATWKRQRQASQKCCLILSSQLGLFCNIAIVYSEMFHSSKALKVMELLLDNGNVSSSIMQVNAKNDTGITALDVLMAFPSKAGDREIVDILRVAGAMRAKDITVTTNSSSESVNQTLIDIPTTPETCQASQGSNLLEYFGFKKGRDSPGEVRTALLVVAVLVATATYQVGVNPPGGVWQDSYIPDRNNSTKSVIRKAHFAGESVMATSDAIAFCIFMLFNSIGFALSLFMISILTIKFPLQFELQLCIIAMYTTYSTALPTLAPDEVRLYVILAIIIACVLIPVTIKYARPHAKRVKEYVSDVFHEII</sequence>
<feature type="transmembrane region" description="Helical" evidence="8">
    <location>
        <begin position="593"/>
        <end position="617"/>
    </location>
</feature>
<comment type="subcellular location">
    <subcellularLocation>
        <location evidence="1">Membrane</location>
        <topology evidence="1">Multi-pass membrane protein</topology>
    </subcellularLocation>
</comment>
<evidence type="ECO:0000256" key="4">
    <source>
        <dbReference type="ARBA" id="ARBA00022989"/>
    </source>
</evidence>